<feature type="domain" description="Phosphotyrosine protein phosphatase I" evidence="3">
    <location>
        <begin position="59"/>
        <end position="186"/>
    </location>
</feature>
<dbReference type="EMBL" id="FN647832">
    <property type="protein sequence ID" value="CBN75524.1"/>
    <property type="molecule type" value="Genomic_DNA"/>
</dbReference>
<proteinExistence type="predicted"/>
<reference evidence="4 5" key="1">
    <citation type="journal article" date="2010" name="Nature">
        <title>The Ectocarpus genome and the independent evolution of multicellularity in brown algae.</title>
        <authorList>
            <person name="Cock J.M."/>
            <person name="Sterck L."/>
            <person name="Rouze P."/>
            <person name="Scornet D."/>
            <person name="Allen A.E."/>
            <person name="Amoutzias G."/>
            <person name="Anthouard V."/>
            <person name="Artiguenave F."/>
            <person name="Aury J.M."/>
            <person name="Badger J.H."/>
            <person name="Beszteri B."/>
            <person name="Billiau K."/>
            <person name="Bonnet E."/>
            <person name="Bothwell J.H."/>
            <person name="Bowler C."/>
            <person name="Boyen C."/>
            <person name="Brownlee C."/>
            <person name="Carrano C.J."/>
            <person name="Charrier B."/>
            <person name="Cho G.Y."/>
            <person name="Coelho S.M."/>
            <person name="Collen J."/>
            <person name="Corre E."/>
            <person name="Da Silva C."/>
            <person name="Delage L."/>
            <person name="Delaroque N."/>
            <person name="Dittami S.M."/>
            <person name="Doulbeau S."/>
            <person name="Elias M."/>
            <person name="Farnham G."/>
            <person name="Gachon C.M."/>
            <person name="Gschloessl B."/>
            <person name="Heesch S."/>
            <person name="Jabbari K."/>
            <person name="Jubin C."/>
            <person name="Kawai H."/>
            <person name="Kimura K."/>
            <person name="Kloareg B."/>
            <person name="Kupper F.C."/>
            <person name="Lang D."/>
            <person name="Le Bail A."/>
            <person name="Leblanc C."/>
            <person name="Lerouge P."/>
            <person name="Lohr M."/>
            <person name="Lopez P.J."/>
            <person name="Martens C."/>
            <person name="Maumus F."/>
            <person name="Michel G."/>
            <person name="Miranda-Saavedra D."/>
            <person name="Morales J."/>
            <person name="Moreau H."/>
            <person name="Motomura T."/>
            <person name="Nagasato C."/>
            <person name="Napoli C.A."/>
            <person name="Nelson D.R."/>
            <person name="Nyvall-Collen P."/>
            <person name="Peters A.F."/>
            <person name="Pommier C."/>
            <person name="Potin P."/>
            <person name="Poulain J."/>
            <person name="Quesneville H."/>
            <person name="Read B."/>
            <person name="Rensing S.A."/>
            <person name="Ritter A."/>
            <person name="Rousvoal S."/>
            <person name="Samanta M."/>
            <person name="Samson G."/>
            <person name="Schroeder D.C."/>
            <person name="Segurens B."/>
            <person name="Strittmatter M."/>
            <person name="Tonon T."/>
            <person name="Tregear J.W."/>
            <person name="Valentin K."/>
            <person name="von Dassow P."/>
            <person name="Yamagishi T."/>
            <person name="Van de Peer Y."/>
            <person name="Wincker P."/>
        </authorList>
    </citation>
    <scope>NUCLEOTIDE SEQUENCE [LARGE SCALE GENOMIC DNA]</scope>
    <source>
        <strain evidence="5">Ec32 / CCAP1310/4</strain>
    </source>
</reference>
<dbReference type="NCBIfam" id="TIGR02689">
    <property type="entry name" value="ars_reduc_gluta"/>
    <property type="match status" value="1"/>
</dbReference>
<dbReference type="AlphaFoldDB" id="D8LD71"/>
<evidence type="ECO:0000313" key="5">
    <source>
        <dbReference type="Proteomes" id="UP000002630"/>
    </source>
</evidence>
<evidence type="ECO:0000256" key="2">
    <source>
        <dbReference type="SAM" id="MobiDB-lite"/>
    </source>
</evidence>
<dbReference type="GO" id="GO:0008794">
    <property type="term" value="F:arsenate reductase (glutaredoxin) activity"/>
    <property type="evidence" value="ECO:0007669"/>
    <property type="project" value="InterPro"/>
</dbReference>
<dbReference type="InterPro" id="IPR014062">
    <property type="entry name" value="Arsenate_reductase_gluta"/>
</dbReference>
<feature type="region of interest" description="Disordered" evidence="2">
    <location>
        <begin position="188"/>
        <end position="208"/>
    </location>
</feature>
<accession>D8LD71</accession>
<gene>
    <name evidence="4" type="ORF">Esi_0114_0046</name>
</gene>
<dbReference type="Proteomes" id="UP000002630">
    <property type="component" value="Linkage Group LG03"/>
</dbReference>
<dbReference type="InParanoid" id="D8LD71"/>
<dbReference type="GO" id="GO:0046685">
    <property type="term" value="P:response to arsenic-containing substance"/>
    <property type="evidence" value="ECO:0007669"/>
    <property type="project" value="UniProtKB-KW"/>
</dbReference>
<dbReference type="CDD" id="cd16345">
    <property type="entry name" value="LMWP_ArsC"/>
    <property type="match status" value="1"/>
</dbReference>
<dbReference type="InterPro" id="IPR036196">
    <property type="entry name" value="Ptyr_pPase_sf"/>
</dbReference>
<keyword evidence="1" id="KW-0059">Arsenical resistance</keyword>
<organism evidence="4 5">
    <name type="scientific">Ectocarpus siliculosus</name>
    <name type="common">Brown alga</name>
    <name type="synonym">Conferva siliculosa</name>
    <dbReference type="NCBI Taxonomy" id="2880"/>
    <lineage>
        <taxon>Eukaryota</taxon>
        <taxon>Sar</taxon>
        <taxon>Stramenopiles</taxon>
        <taxon>Ochrophyta</taxon>
        <taxon>PX clade</taxon>
        <taxon>Phaeophyceae</taxon>
        <taxon>Ectocarpales</taxon>
        <taxon>Ectocarpaceae</taxon>
        <taxon>Ectocarpus</taxon>
    </lineage>
</organism>
<dbReference type="SMART" id="SM00226">
    <property type="entry name" value="LMWPc"/>
    <property type="match status" value="1"/>
</dbReference>
<name>D8LD71_ECTSI</name>
<sequence length="208" mass="22982">MAARRAVVVCGARTATAPTAGLRAAKAGAGWLPHRRQQEQHQHQQQQWFSAEPAPFSKKSVMFVCKRNSCRSQMAEGGAKHLARDDLEIWSSGLEGSRVHPTATAVMQEVGVDITSHTSDYLHDFTPTHFDAVVSMCGCGTSLPEPWQKAGVFEDWQLDDPDGKPLETFRRVRAEIKDHVEALVDKIKSGKETTQEERDAMAKGPNEC</sequence>
<dbReference type="EMBL" id="FN649728">
    <property type="protein sequence ID" value="CBN75524.1"/>
    <property type="molecule type" value="Genomic_DNA"/>
</dbReference>
<dbReference type="Pfam" id="PF01451">
    <property type="entry name" value="LMWPc"/>
    <property type="match status" value="1"/>
</dbReference>
<dbReference type="eggNOG" id="ENOG502SAW9">
    <property type="taxonomic scope" value="Eukaryota"/>
</dbReference>
<keyword evidence="5" id="KW-1185">Reference proteome</keyword>
<dbReference type="SUPFAM" id="SSF52788">
    <property type="entry name" value="Phosphotyrosine protein phosphatases I"/>
    <property type="match status" value="1"/>
</dbReference>
<dbReference type="OrthoDB" id="2011805at2759"/>
<feature type="compositionally biased region" description="Basic and acidic residues" evidence="2">
    <location>
        <begin position="188"/>
        <end position="201"/>
    </location>
</feature>
<dbReference type="PANTHER" id="PTHR43428">
    <property type="entry name" value="ARSENATE REDUCTASE"/>
    <property type="match status" value="1"/>
</dbReference>
<dbReference type="PANTHER" id="PTHR43428:SF1">
    <property type="entry name" value="ARSENATE REDUCTASE"/>
    <property type="match status" value="1"/>
</dbReference>
<protein>
    <submittedName>
        <fullName evidence="4">Arsenate reductase, glutathione/glutaredoxin type</fullName>
    </submittedName>
</protein>
<dbReference type="OMA" id="VTMGCNV"/>
<dbReference type="InterPro" id="IPR023485">
    <property type="entry name" value="Ptyr_pPase"/>
</dbReference>
<evidence type="ECO:0000313" key="4">
    <source>
        <dbReference type="EMBL" id="CBN75524.1"/>
    </source>
</evidence>
<evidence type="ECO:0000259" key="3">
    <source>
        <dbReference type="SMART" id="SM00226"/>
    </source>
</evidence>
<evidence type="ECO:0000256" key="1">
    <source>
        <dbReference type="ARBA" id="ARBA00022849"/>
    </source>
</evidence>
<dbReference type="Gene3D" id="3.40.50.2300">
    <property type="match status" value="1"/>
</dbReference>